<dbReference type="AlphaFoldDB" id="A0A329RTK0"/>
<dbReference type="PANTHER" id="PTHR40866:SF1">
    <property type="entry name" value="BED-TYPE DOMAIN-CONTAINING PROTEIN"/>
    <property type="match status" value="1"/>
</dbReference>
<reference evidence="1" key="2">
    <citation type="submission" date="2021-01" db="EMBL/GenBank/DDBJ databases">
        <title>Phytophthora aleatoria, a newly-described species from Pinus radiata is distinct from Phytophthora cactorum isolates based on comparative genomics.</title>
        <authorList>
            <person name="Mcdougal R."/>
            <person name="Panda P."/>
            <person name="Williams N."/>
            <person name="Studholme D.J."/>
        </authorList>
    </citation>
    <scope>NUCLEOTIDE SEQUENCE</scope>
    <source>
        <strain evidence="1">NZFS 3830</strain>
    </source>
</reference>
<accession>A0A329RTK0</accession>
<dbReference type="PANTHER" id="PTHR40866">
    <property type="entry name" value="BED-TYPE DOMAIN-CONTAINING PROTEIN"/>
    <property type="match status" value="1"/>
</dbReference>
<dbReference type="VEuPathDB" id="FungiDB:PC110_g16714"/>
<name>A0A329RTK0_9STRA</name>
<reference evidence="2 3" key="1">
    <citation type="submission" date="2018-01" db="EMBL/GenBank/DDBJ databases">
        <title>Draft genome of the strawberry crown rot pathogen Phytophthora cactorum.</title>
        <authorList>
            <person name="Armitage A.D."/>
            <person name="Lysoe E."/>
            <person name="Nellist C.F."/>
            <person name="Harrison R.J."/>
            <person name="Brurberg M.B."/>
        </authorList>
    </citation>
    <scope>NUCLEOTIDE SEQUENCE [LARGE SCALE GENOMIC DNA]</scope>
    <source>
        <strain evidence="2 3">10300</strain>
    </source>
</reference>
<dbReference type="OrthoDB" id="10290406at2759"/>
<evidence type="ECO:0000313" key="1">
    <source>
        <dbReference type="EMBL" id="KAG6953144.1"/>
    </source>
</evidence>
<dbReference type="Proteomes" id="UP000688947">
    <property type="component" value="Unassembled WGS sequence"/>
</dbReference>
<evidence type="ECO:0000313" key="3">
    <source>
        <dbReference type="Proteomes" id="UP000251314"/>
    </source>
</evidence>
<dbReference type="EMBL" id="MJFZ01000608">
    <property type="protein sequence ID" value="RAW26896.1"/>
    <property type="molecule type" value="Genomic_DNA"/>
</dbReference>
<proteinExistence type="predicted"/>
<sequence length="207" mass="21940">MPLATKDICSLLFAEKDGGDTSALRAQNYTPAPTATPTCSIISSATTPPSKRTLIKPPNAAMLCNFTSWTHELVTFFVGSSGEETGVHYLVIVAAKAEARLACALPDNFGLTATASSSDAYYSDLDCTSRAFVLLAFCSLDNEEDLSAQNLFGLIADTLTRYSKPWDAIVVMVGDNCAANQLISNKIGGIPCSSYYSRRDSLGAASP</sequence>
<protein>
    <submittedName>
        <fullName evidence="2">Uncharacterized protein</fullName>
    </submittedName>
</protein>
<organism evidence="2 3">
    <name type="scientific">Phytophthora cactorum</name>
    <dbReference type="NCBI Taxonomy" id="29920"/>
    <lineage>
        <taxon>Eukaryota</taxon>
        <taxon>Sar</taxon>
        <taxon>Stramenopiles</taxon>
        <taxon>Oomycota</taxon>
        <taxon>Peronosporomycetes</taxon>
        <taxon>Peronosporales</taxon>
        <taxon>Peronosporaceae</taxon>
        <taxon>Phytophthora</taxon>
    </lineage>
</organism>
<keyword evidence="3" id="KW-1185">Reference proteome</keyword>
<dbReference type="EMBL" id="JAENGZ010000852">
    <property type="protein sequence ID" value="KAG6953144.1"/>
    <property type="molecule type" value="Genomic_DNA"/>
</dbReference>
<gene>
    <name evidence="1" type="ORF">JG687_00012559</name>
    <name evidence="2" type="ORF">PC110_g16714</name>
</gene>
<evidence type="ECO:0000313" key="2">
    <source>
        <dbReference type="EMBL" id="RAW26896.1"/>
    </source>
</evidence>
<dbReference type="Proteomes" id="UP000251314">
    <property type="component" value="Unassembled WGS sequence"/>
</dbReference>
<comment type="caution">
    <text evidence="2">The sequence shown here is derived from an EMBL/GenBank/DDBJ whole genome shotgun (WGS) entry which is preliminary data.</text>
</comment>